<dbReference type="EMBL" id="CAADJA010000002">
    <property type="protein sequence ID" value="VFS53386.1"/>
    <property type="molecule type" value="Genomic_DNA"/>
</dbReference>
<feature type="transmembrane region" description="Helical" evidence="1">
    <location>
        <begin position="20"/>
        <end position="42"/>
    </location>
</feature>
<evidence type="ECO:0000313" key="2">
    <source>
        <dbReference type="EMBL" id="VFS53386.1"/>
    </source>
</evidence>
<evidence type="ECO:0000256" key="1">
    <source>
        <dbReference type="SAM" id="Phobius"/>
    </source>
</evidence>
<protein>
    <submittedName>
        <fullName evidence="2">Lysophospholipid transporter LplT</fullName>
    </submittedName>
</protein>
<organism evidence="2 3">
    <name type="scientific">Budvicia aquatica</name>
    <dbReference type="NCBI Taxonomy" id="82979"/>
    <lineage>
        <taxon>Bacteria</taxon>
        <taxon>Pseudomonadati</taxon>
        <taxon>Pseudomonadota</taxon>
        <taxon>Gammaproteobacteria</taxon>
        <taxon>Enterobacterales</taxon>
        <taxon>Budviciaceae</taxon>
        <taxon>Budvicia</taxon>
    </lineage>
</organism>
<keyword evidence="1" id="KW-1133">Transmembrane helix</keyword>
<evidence type="ECO:0000313" key="3">
    <source>
        <dbReference type="Proteomes" id="UP000373449"/>
    </source>
</evidence>
<reference evidence="2 3" key="1">
    <citation type="submission" date="2019-03" db="EMBL/GenBank/DDBJ databases">
        <authorList>
            <consortium name="Pathogen Informatics"/>
        </authorList>
    </citation>
    <scope>NUCLEOTIDE SEQUENCE [LARGE SCALE GENOMIC DNA]</scope>
    <source>
        <strain evidence="2 3">NCTC12282</strain>
    </source>
</reference>
<gene>
    <name evidence="2" type="ORF">NCTC12282_06466</name>
</gene>
<accession>A0A485A0N0</accession>
<dbReference type="Proteomes" id="UP000373449">
    <property type="component" value="Unassembled WGS sequence"/>
</dbReference>
<keyword evidence="1" id="KW-0472">Membrane</keyword>
<keyword evidence="1" id="KW-0812">Transmembrane</keyword>
<dbReference type="AlphaFoldDB" id="A0A485A0N0"/>
<name>A0A485A0N0_9GAMM</name>
<proteinExistence type="predicted"/>
<sequence length="74" mass="7821">MTTIDVTPKPLLSRGMVAVTSAQFFSAFGDSALFFATLGILIQEKIPAVEPLHATDVIYCGLCGVGSVCRANCR</sequence>